<reference evidence="7" key="1">
    <citation type="submission" date="2025-08" db="UniProtKB">
        <authorList>
            <consortium name="Ensembl"/>
        </authorList>
    </citation>
    <scope>IDENTIFICATION</scope>
</reference>
<feature type="transmembrane region" description="Helical" evidence="5">
    <location>
        <begin position="379"/>
        <end position="404"/>
    </location>
</feature>
<feature type="transmembrane region" description="Helical" evidence="5">
    <location>
        <begin position="295"/>
        <end position="313"/>
    </location>
</feature>
<evidence type="ECO:0000256" key="1">
    <source>
        <dbReference type="ARBA" id="ARBA00004141"/>
    </source>
</evidence>
<dbReference type="Gene3D" id="1.20.1250.20">
    <property type="entry name" value="MFS general substrate transporter like domains"/>
    <property type="match status" value="1"/>
</dbReference>
<feature type="transmembrane region" description="Helical" evidence="5">
    <location>
        <begin position="214"/>
        <end position="232"/>
    </location>
</feature>
<comment type="subcellular location">
    <subcellularLocation>
        <location evidence="1">Membrane</location>
        <topology evidence="1">Multi-pass membrane protein</topology>
    </subcellularLocation>
</comment>
<dbReference type="Ensembl" id="ENSNMLT00000004056.1">
    <property type="protein sequence ID" value="ENSNMLP00000003541.1"/>
    <property type="gene ID" value="ENSNMLG00000002561.1"/>
</dbReference>
<dbReference type="GO" id="GO:0022857">
    <property type="term" value="F:transmembrane transporter activity"/>
    <property type="evidence" value="ECO:0007669"/>
    <property type="project" value="InterPro"/>
</dbReference>
<feature type="domain" description="Major facilitator superfamily (MFS) profile" evidence="6">
    <location>
        <begin position="22"/>
        <end position="467"/>
    </location>
</feature>
<dbReference type="AlphaFoldDB" id="A0A8C6SC28"/>
<evidence type="ECO:0000259" key="6">
    <source>
        <dbReference type="PROSITE" id="PS50850"/>
    </source>
</evidence>
<evidence type="ECO:0000256" key="5">
    <source>
        <dbReference type="SAM" id="Phobius"/>
    </source>
</evidence>
<organism evidence="7 8">
    <name type="scientific">Neogobius melanostomus</name>
    <name type="common">round goby</name>
    <dbReference type="NCBI Taxonomy" id="47308"/>
    <lineage>
        <taxon>Eukaryota</taxon>
        <taxon>Metazoa</taxon>
        <taxon>Chordata</taxon>
        <taxon>Craniata</taxon>
        <taxon>Vertebrata</taxon>
        <taxon>Euteleostomi</taxon>
        <taxon>Actinopterygii</taxon>
        <taxon>Neopterygii</taxon>
        <taxon>Teleostei</taxon>
        <taxon>Neoteleostei</taxon>
        <taxon>Acanthomorphata</taxon>
        <taxon>Gobiaria</taxon>
        <taxon>Gobiiformes</taxon>
        <taxon>Gobioidei</taxon>
        <taxon>Gobiidae</taxon>
        <taxon>Benthophilinae</taxon>
        <taxon>Neogobiini</taxon>
        <taxon>Neogobius</taxon>
    </lineage>
</organism>
<name>A0A8C6SC28_9GOBI</name>
<feature type="transmembrane region" description="Helical" evidence="5">
    <location>
        <begin position="325"/>
        <end position="347"/>
    </location>
</feature>
<dbReference type="Pfam" id="PF00083">
    <property type="entry name" value="Sugar_tr"/>
    <property type="match status" value="1"/>
</dbReference>
<evidence type="ECO:0000256" key="4">
    <source>
        <dbReference type="ARBA" id="ARBA00023136"/>
    </source>
</evidence>
<feature type="transmembrane region" description="Helical" evidence="5">
    <location>
        <begin position="20"/>
        <end position="43"/>
    </location>
</feature>
<sequence length="482" mass="53518">MAKDFDDVMSFLGDYGPFQIAIISLLSVCVIPDGYMPLAVVFVSDTPQFGCESQNLTEAPLSNDTEPCAHGWEFSNDTYTSTIVSEWSLVCGDAWKVPFSTSLYFVGGLIGSFICGDLSDRFGRKSIFFLTMAMQSVTALIQAASINWAMFCVLNCMRGFGLTASYNACTILGSEILSPKSRMTLCLLGQSVALGVGYAMLVLFGYLIRDWRMLLVACAIPGLLIMPLWWVIPESPRWLLQKNRLKEAEAIICNAAKINRVPVPEIIFKPDEGLEIQKIHSYTCLDLLRSSDIRIITILGCFIWFTCVTVFYGLSLNMNNLNGNVYLNCLFCSATDILVYIMTWFLGNRVPRPVFLASSMIFCGILLLVIQLVPDDMDVVFRVLALSGRVGTTAAFSFVYLFFIELMPTVVRNTALGVYATFGRIGSIISPYLVYLGVHNKMTPYIVYGTMSLTAAAFSVFLPDTRNKMLPDLISQVQPVQR</sequence>
<evidence type="ECO:0000313" key="8">
    <source>
        <dbReference type="Proteomes" id="UP000694523"/>
    </source>
</evidence>
<dbReference type="Proteomes" id="UP000694523">
    <property type="component" value="Unplaced"/>
</dbReference>
<keyword evidence="2 5" id="KW-0812">Transmembrane</keyword>
<keyword evidence="4 5" id="KW-0472">Membrane</keyword>
<protein>
    <recommendedName>
        <fullName evidence="6">Major facilitator superfamily (MFS) profile domain-containing protein</fullName>
    </recommendedName>
</protein>
<dbReference type="InterPro" id="IPR020846">
    <property type="entry name" value="MFS_dom"/>
</dbReference>
<proteinExistence type="predicted"/>
<evidence type="ECO:0000313" key="7">
    <source>
        <dbReference type="Ensembl" id="ENSNMLP00000003541.1"/>
    </source>
</evidence>
<dbReference type="SUPFAM" id="SSF103473">
    <property type="entry name" value="MFS general substrate transporter"/>
    <property type="match status" value="1"/>
</dbReference>
<keyword evidence="3 5" id="KW-1133">Transmembrane helix</keyword>
<keyword evidence="8" id="KW-1185">Reference proteome</keyword>
<dbReference type="GO" id="GO:0016020">
    <property type="term" value="C:membrane"/>
    <property type="evidence" value="ECO:0007669"/>
    <property type="project" value="UniProtKB-SubCell"/>
</dbReference>
<feature type="transmembrane region" description="Helical" evidence="5">
    <location>
        <begin position="127"/>
        <end position="151"/>
    </location>
</feature>
<feature type="transmembrane region" description="Helical" evidence="5">
    <location>
        <begin position="185"/>
        <end position="208"/>
    </location>
</feature>
<dbReference type="InterPro" id="IPR005828">
    <property type="entry name" value="MFS_sugar_transport-like"/>
</dbReference>
<accession>A0A8C6SC28</accession>
<dbReference type="PANTHER" id="PTHR24064">
    <property type="entry name" value="SOLUTE CARRIER FAMILY 22 MEMBER"/>
    <property type="match status" value="1"/>
</dbReference>
<feature type="transmembrane region" description="Helical" evidence="5">
    <location>
        <begin position="354"/>
        <end position="373"/>
    </location>
</feature>
<dbReference type="PROSITE" id="PS50850">
    <property type="entry name" value="MFS"/>
    <property type="match status" value="1"/>
</dbReference>
<feature type="transmembrane region" description="Helical" evidence="5">
    <location>
        <begin position="442"/>
        <end position="462"/>
    </location>
</feature>
<feature type="transmembrane region" description="Helical" evidence="5">
    <location>
        <begin position="416"/>
        <end position="436"/>
    </location>
</feature>
<reference evidence="7" key="2">
    <citation type="submission" date="2025-09" db="UniProtKB">
        <authorList>
            <consortium name="Ensembl"/>
        </authorList>
    </citation>
    <scope>IDENTIFICATION</scope>
</reference>
<dbReference type="InterPro" id="IPR036259">
    <property type="entry name" value="MFS_trans_sf"/>
</dbReference>
<evidence type="ECO:0000256" key="3">
    <source>
        <dbReference type="ARBA" id="ARBA00022989"/>
    </source>
</evidence>
<evidence type="ECO:0000256" key="2">
    <source>
        <dbReference type="ARBA" id="ARBA00022692"/>
    </source>
</evidence>